<name>A0AA50ACG0_9VIRU</name>
<reference evidence="1" key="1">
    <citation type="submission" date="2023-04" db="EMBL/GenBank/DDBJ databases">
        <title>The human skin virome in hidradenitis suppurativa patients.</title>
        <authorList>
            <person name="Jansen D."/>
        </authorList>
    </citation>
    <scope>NUCLEOTIDE SEQUENCE</scope>
    <source>
        <strain evidence="1">VC3_JansenPhageG</strain>
    </source>
</reference>
<organism evidence="1">
    <name type="scientific">Firmicutes phage HS10</name>
    <dbReference type="NCBI Taxonomy" id="3056392"/>
    <lineage>
        <taxon>Viruses</taxon>
    </lineage>
</organism>
<evidence type="ECO:0000313" key="1">
    <source>
        <dbReference type="EMBL" id="WLJ25806.1"/>
    </source>
</evidence>
<sequence>MAGLTIELSASAGLTSAVVTANVYITNTQGGWNHYSPSGTITIEGETTNFTHSFDRYQSKQWIGSVQKTVTYGSAQNVYTVNVSATYNTNVSFGRLSASSSIDIKIPYKIAQATKVYKNNVETAENTVCEIDKDTIKIQIYKDNSQLRYERTVVIGSQPLTYGDYVNGKGYDTWTFTPKMETLGQYIPHKAQATIAIGVRSYAPNGQMVGASYKYMQVKVPDHIKPALKTHILTARDKEFNGKILQNRTMAAFEWEFAQTNLYGATIDRIVLKTDGRQWDITRAAFGGHFPPSNYYGYQSFWCSTDGTKSYTMTVYDSRGRYSTNSGSYKVYPYSPPKLDRVTVDRSTSSGTVDATGTSAKVAYKVNIAPVDGYNKGTLTIKTTTGTTTVTKATITIDGTQPDLSSSEILSGINADKGYTITVTLTDAVGESVTYTTELSKALVLMDFSPNGIGLGVTAKNGYITFDETILPSTGLHDYGSNSNGHYVRYGNGVQICWVEKYVSLSIQDAYGSAYIGKYNWTFPRPFVGHPTVAPGTMRWGTGASWGVAALSGATTESTKVQFYVMDFYKRVSSQTLIQAMAIGRWR</sequence>
<dbReference type="EMBL" id="OQ890317">
    <property type="protein sequence ID" value="WLJ25806.1"/>
    <property type="molecule type" value="Genomic_DNA"/>
</dbReference>
<accession>A0AA50ACG0</accession>
<proteinExistence type="predicted"/>
<protein>
    <submittedName>
        <fullName evidence="1">Uncharacterized protein</fullName>
    </submittedName>
</protein>